<evidence type="ECO:0000313" key="1">
    <source>
        <dbReference type="EMBL" id="QHT18415.1"/>
    </source>
</evidence>
<dbReference type="EMBL" id="MN739655">
    <property type="protein sequence ID" value="QHT18415.1"/>
    <property type="molecule type" value="Genomic_DNA"/>
</dbReference>
<protein>
    <submittedName>
        <fullName evidence="1">Uncharacterized protein</fullName>
    </submittedName>
</protein>
<sequence>MIEYLAFLAVGFLIAILFYRQSKDHFEILQIDGERLSELPTLYQEKSPIVVRQMTLPLLGTESELRKRPHLLKLAVSPTFTLGHLLQSPDSLAAFTFTKESAEFLAKESGVSVWFQHMLFPKLLPSPYTAPFYTSNVSLWPHHRGLFKTTAFQTVVYPTQGTIHVSLLLSSMIPFLPSPWKERQFSKLTPQDTPLLSQIKFFEIIVRKGTLLLLPPHILVDIRSSSASASASAEKEKEHAWTSIAEIHHPISRIAT</sequence>
<proteinExistence type="predicted"/>
<reference evidence="1" key="1">
    <citation type="journal article" date="2020" name="Nature">
        <title>Giant virus diversity and host interactions through global metagenomics.</title>
        <authorList>
            <person name="Schulz F."/>
            <person name="Roux S."/>
            <person name="Paez-Espino D."/>
            <person name="Jungbluth S."/>
            <person name="Walsh D.A."/>
            <person name="Denef V.J."/>
            <person name="McMahon K.D."/>
            <person name="Konstantinidis K.T."/>
            <person name="Eloe-Fadrosh E.A."/>
            <person name="Kyrpides N.C."/>
            <person name="Woyke T."/>
        </authorList>
    </citation>
    <scope>NUCLEOTIDE SEQUENCE</scope>
    <source>
        <strain evidence="1">GVMAG-M-3300023174-46</strain>
    </source>
</reference>
<organism evidence="1">
    <name type="scientific">viral metagenome</name>
    <dbReference type="NCBI Taxonomy" id="1070528"/>
    <lineage>
        <taxon>unclassified sequences</taxon>
        <taxon>metagenomes</taxon>
        <taxon>organismal metagenomes</taxon>
    </lineage>
</organism>
<name>A0A6C0DT82_9ZZZZ</name>
<accession>A0A6C0DT82</accession>
<dbReference type="AlphaFoldDB" id="A0A6C0DT82"/>